<proteinExistence type="predicted"/>
<protein>
    <submittedName>
        <fullName evidence="2">Acetyltransferase (GNAT) family protein</fullName>
    </submittedName>
</protein>
<dbReference type="InterPro" id="IPR016181">
    <property type="entry name" value="Acyl_CoA_acyltransferase"/>
</dbReference>
<keyword evidence="3" id="KW-1185">Reference proteome</keyword>
<dbReference type="InterPro" id="IPR000182">
    <property type="entry name" value="GNAT_dom"/>
</dbReference>
<organism evidence="2 3">
    <name type="scientific">Anaerocolumna aminovalerica</name>
    <dbReference type="NCBI Taxonomy" id="1527"/>
    <lineage>
        <taxon>Bacteria</taxon>
        <taxon>Bacillati</taxon>
        <taxon>Bacillota</taxon>
        <taxon>Clostridia</taxon>
        <taxon>Lachnospirales</taxon>
        <taxon>Lachnospiraceae</taxon>
        <taxon>Anaerocolumna</taxon>
    </lineage>
</organism>
<feature type="domain" description="N-acetyltransferase" evidence="1">
    <location>
        <begin position="13"/>
        <end position="173"/>
    </location>
</feature>
<dbReference type="Gene3D" id="3.40.630.30">
    <property type="match status" value="1"/>
</dbReference>
<dbReference type="CDD" id="cd04301">
    <property type="entry name" value="NAT_SF"/>
    <property type="match status" value="1"/>
</dbReference>
<dbReference type="SUPFAM" id="SSF55729">
    <property type="entry name" value="Acyl-CoA N-acyltransferases (Nat)"/>
    <property type="match status" value="1"/>
</dbReference>
<keyword evidence="2" id="KW-0808">Transferase</keyword>
<gene>
    <name evidence="2" type="ORF">SAMN04489757_1516</name>
</gene>
<dbReference type="AlphaFoldDB" id="A0A1I5IRQ4"/>
<accession>A0A1I5IRQ4</accession>
<dbReference type="PANTHER" id="PTHR43072">
    <property type="entry name" value="N-ACETYLTRANSFERASE"/>
    <property type="match status" value="1"/>
</dbReference>
<dbReference type="Proteomes" id="UP000198806">
    <property type="component" value="Unassembled WGS sequence"/>
</dbReference>
<reference evidence="2 3" key="1">
    <citation type="submission" date="2016-10" db="EMBL/GenBank/DDBJ databases">
        <authorList>
            <person name="de Groot N.N."/>
        </authorList>
    </citation>
    <scope>NUCLEOTIDE SEQUENCE [LARGE SCALE GENOMIC DNA]</scope>
    <source>
        <strain evidence="2 3">DSM 1283</strain>
    </source>
</reference>
<dbReference type="EMBL" id="FOWD01000051">
    <property type="protein sequence ID" value="SFO63235.1"/>
    <property type="molecule type" value="Genomic_DNA"/>
</dbReference>
<evidence type="ECO:0000259" key="1">
    <source>
        <dbReference type="PROSITE" id="PS51186"/>
    </source>
</evidence>
<dbReference type="Pfam" id="PF00583">
    <property type="entry name" value="Acetyltransf_1"/>
    <property type="match status" value="1"/>
</dbReference>
<dbReference type="PANTHER" id="PTHR43072:SF60">
    <property type="entry name" value="L-2,4-DIAMINOBUTYRIC ACID ACETYLTRANSFERASE"/>
    <property type="match status" value="1"/>
</dbReference>
<dbReference type="RefSeq" id="WP_091688822.1">
    <property type="nucleotide sequence ID" value="NZ_BAABFM010000041.1"/>
</dbReference>
<name>A0A1I5IRQ4_9FIRM</name>
<dbReference type="STRING" id="1527.SAMN04489757_1516"/>
<dbReference type="GO" id="GO:0016747">
    <property type="term" value="F:acyltransferase activity, transferring groups other than amino-acyl groups"/>
    <property type="evidence" value="ECO:0007669"/>
    <property type="project" value="InterPro"/>
</dbReference>
<dbReference type="PROSITE" id="PS51186">
    <property type="entry name" value="GNAT"/>
    <property type="match status" value="1"/>
</dbReference>
<evidence type="ECO:0000313" key="3">
    <source>
        <dbReference type="Proteomes" id="UP000198806"/>
    </source>
</evidence>
<evidence type="ECO:0000313" key="2">
    <source>
        <dbReference type="EMBL" id="SFO63235.1"/>
    </source>
</evidence>
<sequence length="180" mass="20530">MLIENKKIGQSEYDIRRLSGDDGIDVQDLCERCSDFSMLIEGRPPEKDAGNSILSDLPPGKELKDKYVFGVYNENNTLIAVIDMIKDYKEPGEWIIGLLMIDPSDRGNGLGRKLHELIKTWVLEEHGKALRIGVVEENYRGHKFWREMGYVEAGRAKATYGKKEHTVIIMNLIFSKENLS</sequence>
<dbReference type="OrthoDB" id="9800797at2"/>